<evidence type="ECO:0000259" key="12">
    <source>
        <dbReference type="Pfam" id="PF01435"/>
    </source>
</evidence>
<keyword evidence="8 11" id="KW-1133">Transmembrane helix</keyword>
<proteinExistence type="predicted"/>
<keyword evidence="6 13" id="KW-0378">Hydrolase</keyword>
<comment type="cofactor">
    <cofactor evidence="1">
        <name>Zn(2+)</name>
        <dbReference type="ChEBI" id="CHEBI:29105"/>
    </cofactor>
</comment>
<dbReference type="Proteomes" id="UP001595692">
    <property type="component" value="Unassembled WGS sequence"/>
</dbReference>
<gene>
    <name evidence="13" type="ORF">ACFOSS_12480</name>
</gene>
<evidence type="ECO:0000256" key="11">
    <source>
        <dbReference type="SAM" id="Phobius"/>
    </source>
</evidence>
<evidence type="ECO:0000256" key="5">
    <source>
        <dbReference type="ARBA" id="ARBA00022723"/>
    </source>
</evidence>
<evidence type="ECO:0000256" key="6">
    <source>
        <dbReference type="ARBA" id="ARBA00022801"/>
    </source>
</evidence>
<organism evidence="13 14">
    <name type="scientific">Pseudaeromonas sharmana</name>
    <dbReference type="NCBI Taxonomy" id="328412"/>
    <lineage>
        <taxon>Bacteria</taxon>
        <taxon>Pseudomonadati</taxon>
        <taxon>Pseudomonadota</taxon>
        <taxon>Gammaproteobacteria</taxon>
        <taxon>Aeromonadales</taxon>
        <taxon>Aeromonadaceae</taxon>
        <taxon>Pseudaeromonas</taxon>
    </lineage>
</organism>
<name>A0ABV8CQB9_9GAMM</name>
<keyword evidence="9 13" id="KW-0482">Metalloprotease</keyword>
<dbReference type="RefSeq" id="WP_377152983.1">
    <property type="nucleotide sequence ID" value="NZ_JBHSAF010000014.1"/>
</dbReference>
<evidence type="ECO:0000256" key="8">
    <source>
        <dbReference type="ARBA" id="ARBA00022989"/>
    </source>
</evidence>
<evidence type="ECO:0000256" key="10">
    <source>
        <dbReference type="ARBA" id="ARBA00023136"/>
    </source>
</evidence>
<dbReference type="PANTHER" id="PTHR43221">
    <property type="entry name" value="PROTEASE HTPX"/>
    <property type="match status" value="1"/>
</dbReference>
<dbReference type="Pfam" id="PF01435">
    <property type="entry name" value="Peptidase_M48"/>
    <property type="match status" value="1"/>
</dbReference>
<feature type="domain" description="Peptidase M48" evidence="12">
    <location>
        <begin position="107"/>
        <end position="324"/>
    </location>
</feature>
<keyword evidence="3" id="KW-0645">Protease</keyword>
<dbReference type="EC" id="3.4.24.-" evidence="13"/>
<dbReference type="PANTHER" id="PTHR43221:SF2">
    <property type="entry name" value="PROTEASE HTPX HOMOLOG"/>
    <property type="match status" value="1"/>
</dbReference>
<keyword evidence="7" id="KW-0862">Zinc</keyword>
<keyword evidence="14" id="KW-1185">Reference proteome</keyword>
<evidence type="ECO:0000256" key="2">
    <source>
        <dbReference type="ARBA" id="ARBA00022475"/>
    </source>
</evidence>
<dbReference type="GO" id="GO:0008237">
    <property type="term" value="F:metallopeptidase activity"/>
    <property type="evidence" value="ECO:0007669"/>
    <property type="project" value="UniProtKB-KW"/>
</dbReference>
<evidence type="ECO:0000256" key="3">
    <source>
        <dbReference type="ARBA" id="ARBA00022670"/>
    </source>
</evidence>
<keyword evidence="4 11" id="KW-0812">Transmembrane</keyword>
<evidence type="ECO:0000256" key="9">
    <source>
        <dbReference type="ARBA" id="ARBA00023049"/>
    </source>
</evidence>
<sequence length="628" mass="69594">MDFYRHQAERRRQSRWLLCLYVSGVVALGLLSSALITAMLLPIRWLLTPPDSQHPLFSATEMIGLTCAVMFISLLVSVLRYQSLRQGGWKVAQLLGGRRLAIRPAALKEQQLRNVVEEMALASNLPVPAIFVQDEERGINAFAAGSTIHDAVIVVTAGALDALDRDELQAMVAHEVSHIYHGDIRLNTLLAAALSGLLFITRVAIWINQFGQTRTRRYERSATPLLQESLAALGYGGVLFGRLLGAAVNRQREALADASAVQFCRHPEALANALKKVAGHPYASLVFHPASAEFQHLFFAQGLPQTFAGKLATHPPLSERIRLLQPDWDGCYIRTGARMTPDEYRETADIPAPQRPNRDLTTNWQVTPHQTVSISELDLDAPQEWMPFLPTALRDAVHDDTLAPCVIAAMLLSTDLAIRHRQLKAHPDGEHVDAMSRFEIPRKLRLGVLELALATLRQRSSAELDSMLAQWRQLIEADQQVSLTEWLIFQLASHQLTPRVHSTAPLRQLESCLTPLNLLLNKLDLAASEQSAQHHPLCNRVLAQLGLPQVPPVSASSWETIEQALAQLKLASPGIRLKILQGLAVIMEQDGQITDIEFELFRVLSLCFDMPMAPLRQGMTITKPATGS</sequence>
<dbReference type="Gene3D" id="3.30.2010.10">
    <property type="entry name" value="Metalloproteases ('zincins'), catalytic domain"/>
    <property type="match status" value="1"/>
</dbReference>
<evidence type="ECO:0000256" key="1">
    <source>
        <dbReference type="ARBA" id="ARBA00001947"/>
    </source>
</evidence>
<accession>A0ABV8CQB9</accession>
<feature type="transmembrane region" description="Helical" evidence="11">
    <location>
        <begin position="63"/>
        <end position="81"/>
    </location>
</feature>
<evidence type="ECO:0000313" key="14">
    <source>
        <dbReference type="Proteomes" id="UP001595692"/>
    </source>
</evidence>
<keyword evidence="5" id="KW-0479">Metal-binding</keyword>
<feature type="transmembrane region" description="Helical" evidence="11">
    <location>
        <begin position="20"/>
        <end position="43"/>
    </location>
</feature>
<dbReference type="InterPro" id="IPR001915">
    <property type="entry name" value="Peptidase_M48"/>
</dbReference>
<protein>
    <submittedName>
        <fullName evidence="13">M48 family metalloprotease</fullName>
        <ecNumber evidence="13">3.4.24.-</ecNumber>
    </submittedName>
</protein>
<reference evidence="14" key="1">
    <citation type="journal article" date="2019" name="Int. J. Syst. Evol. Microbiol.">
        <title>The Global Catalogue of Microorganisms (GCM) 10K type strain sequencing project: providing services to taxonomists for standard genome sequencing and annotation.</title>
        <authorList>
            <consortium name="The Broad Institute Genomics Platform"/>
            <consortium name="The Broad Institute Genome Sequencing Center for Infectious Disease"/>
            <person name="Wu L."/>
            <person name="Ma J."/>
        </authorList>
    </citation>
    <scope>NUCLEOTIDE SEQUENCE [LARGE SCALE GENOMIC DNA]</scope>
    <source>
        <strain evidence="14">CCUG 54939</strain>
    </source>
</reference>
<keyword evidence="10 11" id="KW-0472">Membrane</keyword>
<feature type="transmembrane region" description="Helical" evidence="11">
    <location>
        <begin position="186"/>
        <end position="207"/>
    </location>
</feature>
<dbReference type="EMBL" id="JBHSAF010000014">
    <property type="protein sequence ID" value="MFC3914279.1"/>
    <property type="molecule type" value="Genomic_DNA"/>
</dbReference>
<evidence type="ECO:0000313" key="13">
    <source>
        <dbReference type="EMBL" id="MFC3914279.1"/>
    </source>
</evidence>
<keyword evidence="2" id="KW-1003">Cell membrane</keyword>
<evidence type="ECO:0000256" key="4">
    <source>
        <dbReference type="ARBA" id="ARBA00022692"/>
    </source>
</evidence>
<evidence type="ECO:0000256" key="7">
    <source>
        <dbReference type="ARBA" id="ARBA00022833"/>
    </source>
</evidence>
<dbReference type="InterPro" id="IPR050083">
    <property type="entry name" value="HtpX_protease"/>
</dbReference>
<comment type="caution">
    <text evidence="13">The sequence shown here is derived from an EMBL/GenBank/DDBJ whole genome shotgun (WGS) entry which is preliminary data.</text>
</comment>